<dbReference type="PANTHER" id="PTHR43386:SF1">
    <property type="entry name" value="D,D-DIPEPTIDE TRANSPORT SYSTEM PERMEASE PROTEIN DDPC-RELATED"/>
    <property type="match status" value="1"/>
</dbReference>
<sequence length="276" mass="29620">MDALRRFCQNRIAVIGLIVVIVIVLMALLAPWITPHDPNQMNLERSLKGIGTPGAWLGTDNFGRDILSRLIYGSRVSILIAFTSIAIGGLLGTMLGLVAGYFGGWIDNAVMRLMDALFAFPSVLLAIALMTVLGDGMLNLIIAISLVNVPNFARIIRGEALAIKQESYIDVVRTLGAGHGRIIFRHILPNTIAPLIVYGTMSIAGAILSEAALSFLGLGIQPPTATWGNMLRDGQEFLRIDSTLTLSAGLAILMTVLAFNLVGDGVREALDPKMKK</sequence>
<dbReference type="AlphaFoldDB" id="A0A5R9LP65"/>
<dbReference type="PANTHER" id="PTHR43386">
    <property type="entry name" value="OLIGOPEPTIDE TRANSPORT SYSTEM PERMEASE PROTEIN APPC"/>
    <property type="match status" value="1"/>
</dbReference>
<dbReference type="EMBL" id="VCHQ01000002">
    <property type="protein sequence ID" value="TLV23470.1"/>
    <property type="molecule type" value="Genomic_DNA"/>
</dbReference>
<dbReference type="InterPro" id="IPR025966">
    <property type="entry name" value="OppC_N"/>
</dbReference>
<feature type="transmembrane region" description="Helical" evidence="8">
    <location>
        <begin position="12"/>
        <end position="33"/>
    </location>
</feature>
<keyword evidence="11" id="KW-1185">Reference proteome</keyword>
<dbReference type="GO" id="GO:0055085">
    <property type="term" value="P:transmembrane transport"/>
    <property type="evidence" value="ECO:0007669"/>
    <property type="project" value="InterPro"/>
</dbReference>
<comment type="subcellular location">
    <subcellularLocation>
        <location evidence="1">Cell inner membrane</location>
        <topology evidence="1">Multi-pass membrane protein</topology>
    </subcellularLocation>
    <subcellularLocation>
        <location evidence="8">Cell membrane</location>
        <topology evidence="8">Multi-pass membrane protein</topology>
    </subcellularLocation>
</comment>
<proteinExistence type="inferred from homology"/>
<dbReference type="RefSeq" id="WP_138358516.1">
    <property type="nucleotide sequence ID" value="NZ_JBCIVH010000006.1"/>
</dbReference>
<dbReference type="SUPFAM" id="SSF161098">
    <property type="entry name" value="MetI-like"/>
    <property type="match status" value="1"/>
</dbReference>
<dbReference type="Pfam" id="PF00528">
    <property type="entry name" value="BPD_transp_1"/>
    <property type="match status" value="1"/>
</dbReference>
<evidence type="ECO:0000313" key="10">
    <source>
        <dbReference type="EMBL" id="TLV23470.1"/>
    </source>
</evidence>
<name>A0A5R9LP65_9ENTR</name>
<feature type="transmembrane region" description="Helical" evidence="8">
    <location>
        <begin position="78"/>
        <end position="101"/>
    </location>
</feature>
<feature type="transmembrane region" description="Helical" evidence="8">
    <location>
        <begin position="195"/>
        <end position="220"/>
    </location>
</feature>
<feature type="transmembrane region" description="Helical" evidence="8">
    <location>
        <begin position="240"/>
        <end position="266"/>
    </location>
</feature>
<feature type="domain" description="ABC transmembrane type-1" evidence="9">
    <location>
        <begin position="74"/>
        <end position="263"/>
    </location>
</feature>
<dbReference type="InterPro" id="IPR035906">
    <property type="entry name" value="MetI-like_sf"/>
</dbReference>
<evidence type="ECO:0000256" key="8">
    <source>
        <dbReference type="RuleBase" id="RU363032"/>
    </source>
</evidence>
<keyword evidence="4" id="KW-0997">Cell inner membrane</keyword>
<reference evidence="10 11" key="1">
    <citation type="submission" date="2019-05" db="EMBL/GenBank/DDBJ databases">
        <title>Genome sequence of Klebsiella sp strain TOUT106.</title>
        <authorList>
            <person name="Rahi P."/>
            <person name="Chaudhari D."/>
        </authorList>
    </citation>
    <scope>NUCLEOTIDE SEQUENCE [LARGE SCALE GENOMIC DNA]</scope>
    <source>
        <strain evidence="10 11">TOUT106</strain>
    </source>
</reference>
<evidence type="ECO:0000256" key="3">
    <source>
        <dbReference type="ARBA" id="ARBA00022475"/>
    </source>
</evidence>
<evidence type="ECO:0000256" key="7">
    <source>
        <dbReference type="ARBA" id="ARBA00023136"/>
    </source>
</evidence>
<dbReference type="GO" id="GO:0005886">
    <property type="term" value="C:plasma membrane"/>
    <property type="evidence" value="ECO:0007669"/>
    <property type="project" value="UniProtKB-SubCell"/>
</dbReference>
<dbReference type="InterPro" id="IPR050366">
    <property type="entry name" value="BP-dependent_transpt_permease"/>
</dbReference>
<accession>A0A5R9LP65</accession>
<keyword evidence="3" id="KW-1003">Cell membrane</keyword>
<evidence type="ECO:0000259" key="9">
    <source>
        <dbReference type="PROSITE" id="PS50928"/>
    </source>
</evidence>
<keyword evidence="5 8" id="KW-0812">Transmembrane</keyword>
<keyword evidence="6 8" id="KW-1133">Transmembrane helix</keyword>
<dbReference type="CDD" id="cd06261">
    <property type="entry name" value="TM_PBP2"/>
    <property type="match status" value="1"/>
</dbReference>
<dbReference type="Proteomes" id="UP000307430">
    <property type="component" value="Unassembled WGS sequence"/>
</dbReference>
<dbReference type="Pfam" id="PF12911">
    <property type="entry name" value="OppC_N"/>
    <property type="match status" value="1"/>
</dbReference>
<protein>
    <submittedName>
        <fullName evidence="10">ABC transporter permease</fullName>
    </submittedName>
</protein>
<evidence type="ECO:0000256" key="2">
    <source>
        <dbReference type="ARBA" id="ARBA00022448"/>
    </source>
</evidence>
<comment type="similarity">
    <text evidence="8">Belongs to the binding-protein-dependent transport system permease family.</text>
</comment>
<organism evidence="10 11">
    <name type="scientific">Klebsiella indica</name>
    <dbReference type="NCBI Taxonomy" id="2582917"/>
    <lineage>
        <taxon>Bacteria</taxon>
        <taxon>Pseudomonadati</taxon>
        <taxon>Pseudomonadota</taxon>
        <taxon>Gammaproteobacteria</taxon>
        <taxon>Enterobacterales</taxon>
        <taxon>Enterobacteriaceae</taxon>
        <taxon>Klebsiella/Raoultella group</taxon>
        <taxon>Klebsiella</taxon>
    </lineage>
</organism>
<dbReference type="InterPro" id="IPR000515">
    <property type="entry name" value="MetI-like"/>
</dbReference>
<keyword evidence="7 8" id="KW-0472">Membrane</keyword>
<keyword evidence="2 8" id="KW-0813">Transport</keyword>
<evidence type="ECO:0000256" key="5">
    <source>
        <dbReference type="ARBA" id="ARBA00022692"/>
    </source>
</evidence>
<evidence type="ECO:0000256" key="1">
    <source>
        <dbReference type="ARBA" id="ARBA00004429"/>
    </source>
</evidence>
<dbReference type="Gene3D" id="1.10.3720.10">
    <property type="entry name" value="MetI-like"/>
    <property type="match status" value="1"/>
</dbReference>
<comment type="caution">
    <text evidence="10">The sequence shown here is derived from an EMBL/GenBank/DDBJ whole genome shotgun (WGS) entry which is preliminary data.</text>
</comment>
<evidence type="ECO:0000256" key="6">
    <source>
        <dbReference type="ARBA" id="ARBA00022989"/>
    </source>
</evidence>
<evidence type="ECO:0000256" key="4">
    <source>
        <dbReference type="ARBA" id="ARBA00022519"/>
    </source>
</evidence>
<dbReference type="PROSITE" id="PS50928">
    <property type="entry name" value="ABC_TM1"/>
    <property type="match status" value="1"/>
</dbReference>
<evidence type="ECO:0000313" key="11">
    <source>
        <dbReference type="Proteomes" id="UP000307430"/>
    </source>
</evidence>
<gene>
    <name evidence="10" type="ORF">FE839_01745</name>
</gene>